<dbReference type="FunCoup" id="H0X9C8">
    <property type="interactions" value="927"/>
</dbReference>
<dbReference type="PANTHER" id="PTHR11461:SF186">
    <property type="entry name" value="SERPIN B4"/>
    <property type="match status" value="1"/>
</dbReference>
<evidence type="ECO:0000313" key="3">
    <source>
        <dbReference type="Ensembl" id="ENSOGAP00000012155.2"/>
    </source>
</evidence>
<dbReference type="eggNOG" id="KOG2392">
    <property type="taxonomic scope" value="Eukaryota"/>
</dbReference>
<dbReference type="GO" id="GO:0004867">
    <property type="term" value="F:serine-type endopeptidase inhibitor activity"/>
    <property type="evidence" value="ECO:0007669"/>
    <property type="project" value="InterPro"/>
</dbReference>
<dbReference type="Pfam" id="PF00079">
    <property type="entry name" value="Serpin"/>
    <property type="match status" value="1"/>
</dbReference>
<dbReference type="EMBL" id="AAQR03056564">
    <property type="status" value="NOT_ANNOTATED_CDS"/>
    <property type="molecule type" value="Genomic_DNA"/>
</dbReference>
<dbReference type="InterPro" id="IPR042178">
    <property type="entry name" value="Serpin_sf_1"/>
</dbReference>
<dbReference type="InterPro" id="IPR023796">
    <property type="entry name" value="Serpin_dom"/>
</dbReference>
<dbReference type="PROSITE" id="PS00284">
    <property type="entry name" value="SERPIN"/>
    <property type="match status" value="1"/>
</dbReference>
<name>H0X9C8_OTOGA</name>
<dbReference type="GeneTree" id="ENSGT00940000154520"/>
<organism evidence="3 4">
    <name type="scientific">Otolemur garnettii</name>
    <name type="common">Small-eared galago</name>
    <name type="synonym">Garnett's greater bushbaby</name>
    <dbReference type="NCBI Taxonomy" id="30611"/>
    <lineage>
        <taxon>Eukaryota</taxon>
        <taxon>Metazoa</taxon>
        <taxon>Chordata</taxon>
        <taxon>Craniata</taxon>
        <taxon>Vertebrata</taxon>
        <taxon>Euteleostomi</taxon>
        <taxon>Mammalia</taxon>
        <taxon>Eutheria</taxon>
        <taxon>Euarchontoglires</taxon>
        <taxon>Primates</taxon>
        <taxon>Strepsirrhini</taxon>
        <taxon>Lorisiformes</taxon>
        <taxon>Galagidae</taxon>
        <taxon>Otolemur</taxon>
    </lineage>
</organism>
<dbReference type="Gene3D" id="2.30.39.10">
    <property type="entry name" value="Alpha-1-antitrypsin, domain 1"/>
    <property type="match status" value="1"/>
</dbReference>
<dbReference type="InterPro" id="IPR000215">
    <property type="entry name" value="Serpin_fam"/>
</dbReference>
<dbReference type="InterPro" id="IPR023795">
    <property type="entry name" value="Serpin_CS"/>
</dbReference>
<dbReference type="OMA" id="KPTDAYQ"/>
<accession>H0X9C8</accession>
<dbReference type="GO" id="GO:0005615">
    <property type="term" value="C:extracellular space"/>
    <property type="evidence" value="ECO:0007669"/>
    <property type="project" value="InterPro"/>
</dbReference>
<dbReference type="Proteomes" id="UP000005225">
    <property type="component" value="Unassembled WGS sequence"/>
</dbReference>
<evidence type="ECO:0000259" key="2">
    <source>
        <dbReference type="SMART" id="SM00093"/>
    </source>
</evidence>
<feature type="domain" description="Serpin" evidence="2">
    <location>
        <begin position="13"/>
        <end position="414"/>
    </location>
</feature>
<dbReference type="Ensembl" id="ENSOGAT00000013566.2">
    <property type="protein sequence ID" value="ENSOGAP00000012155.2"/>
    <property type="gene ID" value="ENSOGAG00000013564.2"/>
</dbReference>
<reference evidence="3" key="2">
    <citation type="submission" date="2025-08" db="UniProtKB">
        <authorList>
            <consortium name="Ensembl"/>
        </authorList>
    </citation>
    <scope>IDENTIFICATION</scope>
</reference>
<dbReference type="InterPro" id="IPR042185">
    <property type="entry name" value="Serpin_sf_2"/>
</dbReference>
<dbReference type="SMART" id="SM00093">
    <property type="entry name" value="SERPIN"/>
    <property type="match status" value="1"/>
</dbReference>
<dbReference type="STRING" id="30611.ENSOGAP00000012155"/>
<evidence type="ECO:0000256" key="1">
    <source>
        <dbReference type="ARBA" id="ARBA00006426"/>
    </source>
</evidence>
<comment type="similarity">
    <text evidence="1">Belongs to the serpin family. Ov-serpin subfamily.</text>
</comment>
<reference evidence="4" key="1">
    <citation type="submission" date="2011-03" db="EMBL/GenBank/DDBJ databases">
        <title>Version 3 of the genome sequence of Otolemur garnettii (Bushbaby).</title>
        <authorList>
            <consortium name="The Broad Institute Genome Sequencing Platform"/>
            <person name="Di Palma F."/>
            <person name="Johnson J."/>
            <person name="Lander E.S."/>
            <person name="Lindblad-Toh K."/>
            <person name="Jaffe D.B."/>
            <person name="Gnerre S."/>
            <person name="MacCallum I."/>
            <person name="Przybylski D."/>
            <person name="Ribeiro F.J."/>
            <person name="Burton J.N."/>
            <person name="Walker B.J."/>
            <person name="Sharpe T."/>
            <person name="Hall G."/>
        </authorList>
    </citation>
    <scope>NUCLEOTIDE SEQUENCE [LARGE SCALE GENOMIC DNA]</scope>
</reference>
<reference evidence="3" key="3">
    <citation type="submission" date="2025-09" db="UniProtKB">
        <authorList>
            <consortium name="Ensembl"/>
        </authorList>
    </citation>
    <scope>IDENTIFICATION</scope>
</reference>
<protein>
    <recommendedName>
        <fullName evidence="2">Serpin domain-containing protein</fullName>
    </recommendedName>
</protein>
<proteinExistence type="inferred from homology"/>
<dbReference type="SUPFAM" id="SSF56574">
    <property type="entry name" value="Serpins"/>
    <property type="match status" value="1"/>
</dbReference>
<dbReference type="InParanoid" id="H0X9C8"/>
<dbReference type="InterPro" id="IPR036186">
    <property type="entry name" value="Serpin_sf"/>
</dbReference>
<sequence>MMLLSDAVTQFALDMFRQFGKSKEDNIFFSPTNILSALGILLLGSRGNTKLQILKVLHLTDGTENTTERVQADHVSPEHCSSEMVQKSEQDIVLKVEKSGNVHHQFQKLLAELNKPTNAYELKITSSLYVENTFRFPEKFIDNIKKLDMVSVESVDFMKAPEESRKKINSQVEHQTNGKIRDLFPENSLNAATMVLANAGYFKGQWEEKFEEEKNYRGRILAEQDCIIYIMYIYRECNFALLEDVQAKALEIPYKGKELSRIVLLPNEKDGLQKGKSCIHNPSSTKSKLDKEWTSSKNMRMTRVHLYLPRFRLEESYDLQDTLKAMGMTDAFSARGADLSGMTGSRGLMVSKVLHKSLVEVTEEGVKAASATSMVISVTSSPIEEEFCCDHPFLFFIKQNKTNDILFLGRVSSP</sequence>
<dbReference type="PANTHER" id="PTHR11461">
    <property type="entry name" value="SERINE PROTEASE INHIBITOR, SERPIN"/>
    <property type="match status" value="1"/>
</dbReference>
<evidence type="ECO:0000313" key="4">
    <source>
        <dbReference type="Proteomes" id="UP000005225"/>
    </source>
</evidence>
<dbReference type="AlphaFoldDB" id="H0X9C8"/>
<dbReference type="HOGENOM" id="CLU_023330_0_2_1"/>
<dbReference type="Gene3D" id="3.30.497.10">
    <property type="entry name" value="Antithrombin, subunit I, domain 2"/>
    <property type="match status" value="2"/>
</dbReference>
<keyword evidence="4" id="KW-1185">Reference proteome</keyword>